<dbReference type="OrthoDB" id="9809450at2"/>
<dbReference type="PROSITE" id="PS50893">
    <property type="entry name" value="ABC_TRANSPORTER_2"/>
    <property type="match status" value="1"/>
</dbReference>
<evidence type="ECO:0000256" key="3">
    <source>
        <dbReference type="ARBA" id="ARBA00022840"/>
    </source>
</evidence>
<dbReference type="Proteomes" id="UP000000483">
    <property type="component" value="Chromosome"/>
</dbReference>
<keyword evidence="3" id="KW-0067">ATP-binding</keyword>
<dbReference type="SMART" id="SM00382">
    <property type="entry name" value="AAA"/>
    <property type="match status" value="1"/>
</dbReference>
<dbReference type="HOGENOM" id="CLU_000604_1_11_7"/>
<evidence type="ECO:0000256" key="4">
    <source>
        <dbReference type="ARBA" id="ARBA00022967"/>
    </source>
</evidence>
<feature type="domain" description="ABC transporter" evidence="6">
    <location>
        <begin position="2"/>
        <end position="238"/>
    </location>
</feature>
<proteinExistence type="predicted"/>
<keyword evidence="8" id="KW-1185">Reference proteome</keyword>
<dbReference type="EMBL" id="CP002629">
    <property type="protein sequence ID" value="AEB10327.1"/>
    <property type="molecule type" value="Genomic_DNA"/>
</dbReference>
<dbReference type="InterPro" id="IPR017871">
    <property type="entry name" value="ABC_transporter-like_CS"/>
</dbReference>
<protein>
    <submittedName>
        <fullName evidence="7">Iron-chelate-transporting ATPase</fullName>
        <ecNumber evidence="7">3.6.3.34</ecNumber>
    </submittedName>
</protein>
<dbReference type="InterPro" id="IPR027417">
    <property type="entry name" value="P-loop_NTPase"/>
</dbReference>
<dbReference type="STRING" id="880072.Desac_2507"/>
<dbReference type="Pfam" id="PF00005">
    <property type="entry name" value="ABC_tran"/>
    <property type="match status" value="1"/>
</dbReference>
<dbReference type="eggNOG" id="COG1120">
    <property type="taxonomic scope" value="Bacteria"/>
</dbReference>
<name>F2NIC5_DESAR</name>
<dbReference type="FunFam" id="3.40.50.300:FF:000134">
    <property type="entry name" value="Iron-enterobactin ABC transporter ATP-binding protein"/>
    <property type="match status" value="1"/>
</dbReference>
<dbReference type="PANTHER" id="PTHR42794:SF1">
    <property type="entry name" value="HEMIN IMPORT ATP-BINDING PROTEIN HMUV"/>
    <property type="match status" value="1"/>
</dbReference>
<sequence length="255" mass="28461">MIEVNNVSLQLNEQQVLQEVNLRAAPGEVTVLLGPNGSGKTSLLLCLAGHLHPSRGKIRLCGQPLASMSYRSLAQTLAIVPQDHHPIFPYQVREVILLGRIARVGFWSQPTVHDYDVVEKIIDLLGLRSLAGKPYTRISGGERQLVLIGRCLAQEPRLLLLDEPTNHLDFKNQYQILRLTSELAQEQRLTVLLTLHDPNLALLYADQVVMLSKGRVVIQGPPLSVINATRLAEIYHLEVEMLTAGDRRLVYPKNL</sequence>
<organism evidence="7 8">
    <name type="scientific">Desulfobacca acetoxidans (strain ATCC 700848 / DSM 11109 / ASRB2)</name>
    <dbReference type="NCBI Taxonomy" id="880072"/>
    <lineage>
        <taxon>Bacteria</taxon>
        <taxon>Pseudomonadati</taxon>
        <taxon>Thermodesulfobacteriota</taxon>
        <taxon>Desulfobaccia</taxon>
        <taxon>Desulfobaccales</taxon>
        <taxon>Desulfobaccaceae</taxon>
        <taxon>Desulfobacca</taxon>
    </lineage>
</organism>
<evidence type="ECO:0000313" key="7">
    <source>
        <dbReference type="EMBL" id="AEB10327.1"/>
    </source>
</evidence>
<evidence type="ECO:0000256" key="1">
    <source>
        <dbReference type="ARBA" id="ARBA00022448"/>
    </source>
</evidence>
<reference evidence="7 8" key="1">
    <citation type="journal article" date="2011" name="Stand. Genomic Sci.">
        <title>Complete genome sequence of the acetate-degrading sulfate reducer Desulfobacca acetoxidans type strain (ASRB2).</title>
        <authorList>
            <person name="Goker M."/>
            <person name="Teshima H."/>
            <person name="Lapidus A."/>
            <person name="Nolan M."/>
            <person name="Lucas S."/>
            <person name="Hammon N."/>
            <person name="Deshpande S."/>
            <person name="Cheng J.F."/>
            <person name="Tapia R."/>
            <person name="Han C."/>
            <person name="Goodwin L."/>
            <person name="Pitluck S."/>
            <person name="Huntemann M."/>
            <person name="Liolios K."/>
            <person name="Ivanova N."/>
            <person name="Pagani I."/>
            <person name="Mavromatis K."/>
            <person name="Ovchinikova G."/>
            <person name="Pati A."/>
            <person name="Chen A."/>
            <person name="Palaniappan K."/>
            <person name="Land M."/>
            <person name="Hauser L."/>
            <person name="Brambilla E.M."/>
            <person name="Rohde M."/>
            <person name="Spring S."/>
            <person name="Detter J.C."/>
            <person name="Woyke T."/>
            <person name="Bristow J."/>
            <person name="Eisen J.A."/>
            <person name="Markowitz V."/>
            <person name="Hugenholtz P."/>
            <person name="Kyrpides N.C."/>
            <person name="Klenk H.P."/>
        </authorList>
    </citation>
    <scope>NUCLEOTIDE SEQUENCE [LARGE SCALE GENOMIC DNA]</scope>
    <source>
        <strain evidence="8">ATCC 700848 / DSM 11109 / ASRB2</strain>
    </source>
</reference>
<comment type="function">
    <text evidence="5">Part of the ABC transporter complex HmuTUV involved in hemin import. Responsible for energy coupling to the transport system.</text>
</comment>
<evidence type="ECO:0000259" key="6">
    <source>
        <dbReference type="PROSITE" id="PS50893"/>
    </source>
</evidence>
<evidence type="ECO:0000313" key="8">
    <source>
        <dbReference type="Proteomes" id="UP000000483"/>
    </source>
</evidence>
<dbReference type="AlphaFoldDB" id="F2NIC5"/>
<dbReference type="PROSITE" id="PS00211">
    <property type="entry name" value="ABC_TRANSPORTER_1"/>
    <property type="match status" value="1"/>
</dbReference>
<dbReference type="InterPro" id="IPR003439">
    <property type="entry name" value="ABC_transporter-like_ATP-bd"/>
</dbReference>
<dbReference type="GO" id="GO:0016887">
    <property type="term" value="F:ATP hydrolysis activity"/>
    <property type="evidence" value="ECO:0007669"/>
    <property type="project" value="InterPro"/>
</dbReference>
<dbReference type="PANTHER" id="PTHR42794">
    <property type="entry name" value="HEMIN IMPORT ATP-BINDING PROTEIN HMUV"/>
    <property type="match status" value="1"/>
</dbReference>
<keyword evidence="7" id="KW-0378">Hydrolase</keyword>
<accession>F2NIC5</accession>
<dbReference type="SUPFAM" id="SSF52540">
    <property type="entry name" value="P-loop containing nucleoside triphosphate hydrolases"/>
    <property type="match status" value="1"/>
</dbReference>
<dbReference type="Gene3D" id="3.40.50.300">
    <property type="entry name" value="P-loop containing nucleotide triphosphate hydrolases"/>
    <property type="match status" value="1"/>
</dbReference>
<evidence type="ECO:0000256" key="2">
    <source>
        <dbReference type="ARBA" id="ARBA00022741"/>
    </source>
</evidence>
<dbReference type="CDD" id="cd03214">
    <property type="entry name" value="ABC_Iron-Siderophores_B12_Hemin"/>
    <property type="match status" value="1"/>
</dbReference>
<reference evidence="8" key="2">
    <citation type="submission" date="2011-03" db="EMBL/GenBank/DDBJ databases">
        <title>The complete genome of Desulfobacca acetoxidans DSM 11109.</title>
        <authorList>
            <consortium name="US DOE Joint Genome Institute (JGI-PGF)"/>
            <person name="Lucas S."/>
            <person name="Copeland A."/>
            <person name="Lapidus A."/>
            <person name="Bruce D."/>
            <person name="Goodwin L."/>
            <person name="Pitluck S."/>
            <person name="Peters L."/>
            <person name="Kyrpides N."/>
            <person name="Mavromatis K."/>
            <person name="Ivanova N."/>
            <person name="Ovchinnikova G."/>
            <person name="Teshima H."/>
            <person name="Detter J.C."/>
            <person name="Han C."/>
            <person name="Land M."/>
            <person name="Hauser L."/>
            <person name="Markowitz V."/>
            <person name="Cheng J.-F."/>
            <person name="Hugenholtz P."/>
            <person name="Woyke T."/>
            <person name="Wu D."/>
            <person name="Spring S."/>
            <person name="Schueler E."/>
            <person name="Brambilla E."/>
            <person name="Klenk H.-P."/>
            <person name="Eisen J.A."/>
        </authorList>
    </citation>
    <scope>NUCLEOTIDE SEQUENCE [LARGE SCALE GENOMIC DNA]</scope>
    <source>
        <strain evidence="8">ATCC 700848 / DSM 11109 / ASRB2</strain>
    </source>
</reference>
<dbReference type="KEGG" id="dao:Desac_2507"/>
<gene>
    <name evidence="7" type="ordered locus">Desac_2507</name>
</gene>
<dbReference type="InterPro" id="IPR003593">
    <property type="entry name" value="AAA+_ATPase"/>
</dbReference>
<dbReference type="GO" id="GO:0005524">
    <property type="term" value="F:ATP binding"/>
    <property type="evidence" value="ECO:0007669"/>
    <property type="project" value="UniProtKB-KW"/>
</dbReference>
<keyword evidence="2" id="KW-0547">Nucleotide-binding</keyword>
<dbReference type="RefSeq" id="WP_013707436.1">
    <property type="nucleotide sequence ID" value="NC_015388.1"/>
</dbReference>
<keyword evidence="1" id="KW-0813">Transport</keyword>
<dbReference type="EC" id="3.6.3.34" evidence="7"/>
<evidence type="ECO:0000256" key="5">
    <source>
        <dbReference type="ARBA" id="ARBA00037066"/>
    </source>
</evidence>
<keyword evidence="4" id="KW-1278">Translocase</keyword>